<evidence type="ECO:0000256" key="10">
    <source>
        <dbReference type="ARBA" id="ARBA00022840"/>
    </source>
</evidence>
<comment type="subcellular location">
    <subcellularLocation>
        <location evidence="2 13">Cytoplasm</location>
    </subcellularLocation>
</comment>
<dbReference type="Gene3D" id="3.30.63.10">
    <property type="entry name" value="Guanylate Kinase phosphate binding domain"/>
    <property type="match status" value="1"/>
</dbReference>
<dbReference type="OrthoDB" id="9808150at2"/>
<evidence type="ECO:0000256" key="3">
    <source>
        <dbReference type="ARBA" id="ARBA00005790"/>
    </source>
</evidence>
<dbReference type="InterPro" id="IPR008145">
    <property type="entry name" value="GK/Ca_channel_bsu"/>
</dbReference>
<dbReference type="NCBIfam" id="TIGR03263">
    <property type="entry name" value="guanyl_kin"/>
    <property type="match status" value="1"/>
</dbReference>
<dbReference type="Proteomes" id="UP000316425">
    <property type="component" value="Unassembled WGS sequence"/>
</dbReference>
<evidence type="ECO:0000256" key="1">
    <source>
        <dbReference type="ARBA" id="ARBA00003531"/>
    </source>
</evidence>
<evidence type="ECO:0000256" key="11">
    <source>
        <dbReference type="ARBA" id="ARBA00030128"/>
    </source>
</evidence>
<sequence>MEDEKGILFILSGPSGVGKGTVRKALFEQDPALQYSISVTTRKPRVGETNGVDYFFKSKEEVEEMIEQNELIEYAEYVGNYYGTPKAYVEETLKAGKDVFLEIEVQGAMQVKKNFPEGVFIFLFPPSLEELKNRIIDRGTETENLVKNRLLEAKKEIDMMDEYDYVVVNDQVKKAVSRIQSIVVSEHCKRERVSKQYKKALGRVDL</sequence>
<dbReference type="HAMAP" id="MF_00328">
    <property type="entry name" value="Guanylate_kinase"/>
    <property type="match status" value="1"/>
</dbReference>
<evidence type="ECO:0000256" key="2">
    <source>
        <dbReference type="ARBA" id="ARBA00004496"/>
    </source>
</evidence>
<dbReference type="EC" id="2.7.4.8" evidence="4 13"/>
<dbReference type="PANTHER" id="PTHR23117:SF13">
    <property type="entry name" value="GUANYLATE KINASE"/>
    <property type="match status" value="1"/>
</dbReference>
<dbReference type="CDD" id="cd00071">
    <property type="entry name" value="GMPK"/>
    <property type="match status" value="1"/>
</dbReference>
<dbReference type="PROSITE" id="PS50052">
    <property type="entry name" value="GUANYLATE_KINASE_2"/>
    <property type="match status" value="1"/>
</dbReference>
<evidence type="ECO:0000256" key="5">
    <source>
        <dbReference type="ARBA" id="ARBA00016296"/>
    </source>
</evidence>
<comment type="function">
    <text evidence="1 13">Essential for recycling GMP and indirectly, cGMP.</text>
</comment>
<evidence type="ECO:0000313" key="15">
    <source>
        <dbReference type="EMBL" id="TSJ67088.1"/>
    </source>
</evidence>
<dbReference type="SMART" id="SM00072">
    <property type="entry name" value="GuKc"/>
    <property type="match status" value="1"/>
</dbReference>
<keyword evidence="16" id="KW-1185">Reference proteome</keyword>
<dbReference type="PANTHER" id="PTHR23117">
    <property type="entry name" value="GUANYLATE KINASE-RELATED"/>
    <property type="match status" value="1"/>
</dbReference>
<dbReference type="InterPro" id="IPR020590">
    <property type="entry name" value="Guanylate_kinase_CS"/>
</dbReference>
<evidence type="ECO:0000259" key="14">
    <source>
        <dbReference type="PROSITE" id="PS50052"/>
    </source>
</evidence>
<proteinExistence type="inferred from homology"/>
<reference evidence="15 16" key="1">
    <citation type="submission" date="2019-07" db="EMBL/GenBank/DDBJ databases">
        <title>Allobacillus sp. nov. SKP isolated from shrimp paste of Euphausiacea.</title>
        <authorList>
            <person name="Kanchanasin P."/>
            <person name="Tanasupawat S."/>
            <person name="Shi W."/>
            <person name="Wu L."/>
            <person name="Ma J."/>
        </authorList>
    </citation>
    <scope>NUCLEOTIDE SEQUENCE [LARGE SCALE GENOMIC DNA]</scope>
    <source>
        <strain evidence="15 16">SKP4-8</strain>
    </source>
</reference>
<evidence type="ECO:0000256" key="4">
    <source>
        <dbReference type="ARBA" id="ARBA00012961"/>
    </source>
</evidence>
<dbReference type="EMBL" id="VMHE01000002">
    <property type="protein sequence ID" value="TSJ67088.1"/>
    <property type="molecule type" value="Genomic_DNA"/>
</dbReference>
<protein>
    <recommendedName>
        <fullName evidence="5 13">Guanylate kinase</fullName>
        <ecNumber evidence="4 13">2.7.4.8</ecNumber>
    </recommendedName>
    <alternativeName>
        <fullName evidence="11 13">GMP kinase</fullName>
    </alternativeName>
</protein>
<evidence type="ECO:0000256" key="9">
    <source>
        <dbReference type="ARBA" id="ARBA00022777"/>
    </source>
</evidence>
<evidence type="ECO:0000256" key="7">
    <source>
        <dbReference type="ARBA" id="ARBA00022679"/>
    </source>
</evidence>
<dbReference type="InterPro" id="IPR008144">
    <property type="entry name" value="Guanylate_kin-like_dom"/>
</dbReference>
<dbReference type="SUPFAM" id="SSF52540">
    <property type="entry name" value="P-loop containing nucleoside triphosphate hydrolases"/>
    <property type="match status" value="1"/>
</dbReference>
<dbReference type="GO" id="GO:0005829">
    <property type="term" value="C:cytosol"/>
    <property type="evidence" value="ECO:0007669"/>
    <property type="project" value="TreeGrafter"/>
</dbReference>
<evidence type="ECO:0000256" key="12">
    <source>
        <dbReference type="ARBA" id="ARBA00048594"/>
    </source>
</evidence>
<accession>A0A556PRS1</accession>
<dbReference type="PROSITE" id="PS00856">
    <property type="entry name" value="GUANYLATE_KINASE_1"/>
    <property type="match status" value="1"/>
</dbReference>
<comment type="caution">
    <text evidence="15">The sequence shown here is derived from an EMBL/GenBank/DDBJ whole genome shotgun (WGS) entry which is preliminary data.</text>
</comment>
<dbReference type="AlphaFoldDB" id="A0A556PRS1"/>
<keyword evidence="10 13" id="KW-0067">ATP-binding</keyword>
<keyword evidence="7 13" id="KW-0808">Transferase</keyword>
<keyword evidence="6 13" id="KW-0963">Cytoplasm</keyword>
<feature type="domain" description="Guanylate kinase-like" evidence="14">
    <location>
        <begin position="6"/>
        <end position="184"/>
    </location>
</feature>
<comment type="similarity">
    <text evidence="3 13">Belongs to the guanylate kinase family.</text>
</comment>
<evidence type="ECO:0000256" key="13">
    <source>
        <dbReference type="HAMAP-Rule" id="MF_00328"/>
    </source>
</evidence>
<dbReference type="FunFam" id="3.40.50.300:FF:000855">
    <property type="entry name" value="Guanylate kinase"/>
    <property type="match status" value="1"/>
</dbReference>
<comment type="catalytic activity">
    <reaction evidence="12 13">
        <text>GMP + ATP = GDP + ADP</text>
        <dbReference type="Rhea" id="RHEA:20780"/>
        <dbReference type="ChEBI" id="CHEBI:30616"/>
        <dbReference type="ChEBI" id="CHEBI:58115"/>
        <dbReference type="ChEBI" id="CHEBI:58189"/>
        <dbReference type="ChEBI" id="CHEBI:456216"/>
        <dbReference type="EC" id="2.7.4.8"/>
    </reaction>
</comment>
<dbReference type="RefSeq" id="WP_144087677.1">
    <property type="nucleotide sequence ID" value="NZ_VMHE01000002.1"/>
</dbReference>
<keyword evidence="8 13" id="KW-0547">Nucleotide-binding</keyword>
<evidence type="ECO:0000313" key="16">
    <source>
        <dbReference type="Proteomes" id="UP000316425"/>
    </source>
</evidence>
<organism evidence="15 16">
    <name type="scientific">Allobacillus salarius</name>
    <dbReference type="NCBI Taxonomy" id="1955272"/>
    <lineage>
        <taxon>Bacteria</taxon>
        <taxon>Bacillati</taxon>
        <taxon>Bacillota</taxon>
        <taxon>Bacilli</taxon>
        <taxon>Bacillales</taxon>
        <taxon>Bacillaceae</taxon>
        <taxon>Allobacillus</taxon>
    </lineage>
</organism>
<evidence type="ECO:0000256" key="6">
    <source>
        <dbReference type="ARBA" id="ARBA00022490"/>
    </source>
</evidence>
<dbReference type="FunFam" id="3.30.63.10:FF:000002">
    <property type="entry name" value="Guanylate kinase 1"/>
    <property type="match status" value="1"/>
</dbReference>
<dbReference type="Pfam" id="PF00625">
    <property type="entry name" value="Guanylate_kin"/>
    <property type="match status" value="1"/>
</dbReference>
<name>A0A556PRS1_9BACI</name>
<keyword evidence="9 13" id="KW-0418">Kinase</keyword>
<evidence type="ECO:0000256" key="8">
    <source>
        <dbReference type="ARBA" id="ARBA00022741"/>
    </source>
</evidence>
<dbReference type="InterPro" id="IPR027417">
    <property type="entry name" value="P-loop_NTPase"/>
</dbReference>
<dbReference type="GO" id="GO:0005524">
    <property type="term" value="F:ATP binding"/>
    <property type="evidence" value="ECO:0007669"/>
    <property type="project" value="UniProtKB-UniRule"/>
</dbReference>
<dbReference type="GO" id="GO:0004385">
    <property type="term" value="F:GMP kinase activity"/>
    <property type="evidence" value="ECO:0007669"/>
    <property type="project" value="UniProtKB-UniRule"/>
</dbReference>
<feature type="binding site" evidence="13">
    <location>
        <begin position="13"/>
        <end position="20"/>
    </location>
    <ligand>
        <name>ATP</name>
        <dbReference type="ChEBI" id="CHEBI:30616"/>
    </ligand>
</feature>
<gene>
    <name evidence="13" type="primary">gmk</name>
    <name evidence="15" type="ORF">FPQ13_02200</name>
</gene>
<dbReference type="Gene3D" id="3.40.50.300">
    <property type="entry name" value="P-loop containing nucleotide triphosphate hydrolases"/>
    <property type="match status" value="1"/>
</dbReference>
<dbReference type="InterPro" id="IPR017665">
    <property type="entry name" value="Guanylate_kinase"/>
</dbReference>